<evidence type="ECO:0000313" key="14">
    <source>
        <dbReference type="Proteomes" id="UP000001225"/>
    </source>
</evidence>
<comment type="catalytic activity">
    <reaction evidence="10">
        <text>3 propionate 3-nitronate + 3 O2 + H2O = 3 3-oxopropanoate + 2 nitrate + nitrite + H2O2 + 3 H(+)</text>
        <dbReference type="Rhea" id="RHEA:57332"/>
        <dbReference type="ChEBI" id="CHEBI:15377"/>
        <dbReference type="ChEBI" id="CHEBI:15378"/>
        <dbReference type="ChEBI" id="CHEBI:15379"/>
        <dbReference type="ChEBI" id="CHEBI:16240"/>
        <dbReference type="ChEBI" id="CHEBI:16301"/>
        <dbReference type="ChEBI" id="CHEBI:17632"/>
        <dbReference type="ChEBI" id="CHEBI:33190"/>
        <dbReference type="ChEBI" id="CHEBI:136067"/>
    </reaction>
</comment>
<keyword evidence="6" id="KW-0547">Nucleotide-binding</keyword>
<evidence type="ECO:0000256" key="1">
    <source>
        <dbReference type="ARBA" id="ARBA00001917"/>
    </source>
</evidence>
<comment type="similarity">
    <text evidence="2">Belongs to the nitronate monooxygenase family. NMO class I subfamily.</text>
</comment>
<organism evidence="13 14">
    <name type="scientific">Bordetella petrii (strain ATCC BAA-461 / DSM 12804 / CCUG 43448 / CIP 107267 / Se-1111R)</name>
    <dbReference type="NCBI Taxonomy" id="340100"/>
    <lineage>
        <taxon>Bacteria</taxon>
        <taxon>Pseudomonadati</taxon>
        <taxon>Pseudomonadota</taxon>
        <taxon>Betaproteobacteria</taxon>
        <taxon>Burkholderiales</taxon>
        <taxon>Alcaligenaceae</taxon>
        <taxon>Bordetella</taxon>
    </lineage>
</organism>
<keyword evidence="8" id="KW-0503">Monooxygenase</keyword>
<evidence type="ECO:0000256" key="3">
    <source>
        <dbReference type="ARBA" id="ARBA00022575"/>
    </source>
</evidence>
<evidence type="ECO:0000256" key="9">
    <source>
        <dbReference type="ARBA" id="ARBA00031155"/>
    </source>
</evidence>
<dbReference type="Gene3D" id="3.20.20.70">
    <property type="entry name" value="Aldolase class I"/>
    <property type="match status" value="1"/>
</dbReference>
<comment type="cofactor">
    <cofactor evidence="1">
        <name>FMN</name>
        <dbReference type="ChEBI" id="CHEBI:58210"/>
    </cofactor>
</comment>
<dbReference type="KEGG" id="bpt:Bpet3829"/>
<accession>A9I3H1</accession>
<dbReference type="FunFam" id="3.20.20.70:FF:000154">
    <property type="entry name" value="Probable nitronate monooxygenase"/>
    <property type="match status" value="1"/>
</dbReference>
<dbReference type="InterPro" id="IPR004136">
    <property type="entry name" value="NMO"/>
</dbReference>
<evidence type="ECO:0000256" key="8">
    <source>
        <dbReference type="ARBA" id="ARBA00023033"/>
    </source>
</evidence>
<evidence type="ECO:0000256" key="12">
    <source>
        <dbReference type="SAM" id="SignalP"/>
    </source>
</evidence>
<dbReference type="InterPro" id="IPR013785">
    <property type="entry name" value="Aldolase_TIM"/>
</dbReference>
<keyword evidence="12" id="KW-0732">Signal</keyword>
<dbReference type="GO" id="GO:0018580">
    <property type="term" value="F:nitronate monooxygenase activity"/>
    <property type="evidence" value="ECO:0007669"/>
    <property type="project" value="InterPro"/>
</dbReference>
<dbReference type="CDD" id="cd04730">
    <property type="entry name" value="NPD_like"/>
    <property type="match status" value="1"/>
</dbReference>
<evidence type="ECO:0000313" key="13">
    <source>
        <dbReference type="EMBL" id="CAP44174.1"/>
    </source>
</evidence>
<keyword evidence="4" id="KW-0285">Flavoprotein</keyword>
<dbReference type="Proteomes" id="UP000001225">
    <property type="component" value="Chromosome"/>
</dbReference>
<dbReference type="GO" id="GO:0009636">
    <property type="term" value="P:response to toxic substance"/>
    <property type="evidence" value="ECO:0007669"/>
    <property type="project" value="UniProtKB-KW"/>
</dbReference>
<evidence type="ECO:0000256" key="5">
    <source>
        <dbReference type="ARBA" id="ARBA00022643"/>
    </source>
</evidence>
<feature type="signal peptide" evidence="12">
    <location>
        <begin position="1"/>
        <end position="34"/>
    </location>
</feature>
<proteinExistence type="inferred from homology"/>
<protein>
    <recommendedName>
        <fullName evidence="11">Nitronate monooxygenase</fullName>
    </recommendedName>
    <alternativeName>
        <fullName evidence="9">Propionate 3-nitronate monooxygenase</fullName>
    </alternativeName>
</protein>
<evidence type="ECO:0000256" key="7">
    <source>
        <dbReference type="ARBA" id="ARBA00023002"/>
    </source>
</evidence>
<feature type="chain" id="PRO_5002735775" description="Nitronate monooxygenase" evidence="12">
    <location>
        <begin position="35"/>
        <end position="368"/>
    </location>
</feature>
<evidence type="ECO:0000256" key="6">
    <source>
        <dbReference type="ARBA" id="ARBA00022741"/>
    </source>
</evidence>
<dbReference type="GO" id="GO:0000166">
    <property type="term" value="F:nucleotide binding"/>
    <property type="evidence" value="ECO:0007669"/>
    <property type="project" value="UniProtKB-KW"/>
</dbReference>
<dbReference type="PANTHER" id="PTHR42747:SF3">
    <property type="entry name" value="NITRONATE MONOOXYGENASE-RELATED"/>
    <property type="match status" value="1"/>
</dbReference>
<evidence type="ECO:0000256" key="10">
    <source>
        <dbReference type="ARBA" id="ARBA00049401"/>
    </source>
</evidence>
<keyword evidence="14" id="KW-1185">Reference proteome</keyword>
<keyword evidence="7 13" id="KW-0560">Oxidoreductase</keyword>
<gene>
    <name evidence="13" type="ordered locus">Bpet3829</name>
</gene>
<keyword evidence="5" id="KW-0288">FMN</keyword>
<dbReference type="STRING" id="94624.Bpet3829"/>
<keyword evidence="13" id="KW-0223">Dioxygenase</keyword>
<name>A9I3H1_BORPD</name>
<keyword evidence="3" id="KW-0216">Detoxification</keyword>
<dbReference type="eggNOG" id="COG2070">
    <property type="taxonomic scope" value="Bacteria"/>
</dbReference>
<evidence type="ECO:0000256" key="11">
    <source>
        <dbReference type="ARBA" id="ARBA00067136"/>
    </source>
</evidence>
<reference evidence="13 14" key="1">
    <citation type="journal article" date="2008" name="BMC Genomics">
        <title>The missing link: Bordetella petrii is endowed with both the metabolic versatility of environmental bacteria and virulence traits of pathogenic Bordetellae.</title>
        <authorList>
            <person name="Gross R."/>
            <person name="Guzman C.A."/>
            <person name="Sebaihia M."/>
            <person name="Martins Dos Santos V.A."/>
            <person name="Pieper D.H."/>
            <person name="Koebnik R."/>
            <person name="Lechner M."/>
            <person name="Bartels D."/>
            <person name="Buhrmester J."/>
            <person name="Choudhuri J.V."/>
            <person name="Ebensen T."/>
            <person name="Gaigalat L."/>
            <person name="Herrmann S."/>
            <person name="Khachane A.N."/>
            <person name="Larisch C."/>
            <person name="Link S."/>
            <person name="Linke B."/>
            <person name="Meyer F."/>
            <person name="Mormann S."/>
            <person name="Nakunst D."/>
            <person name="Rueckert C."/>
            <person name="Schneiker-Bekel S."/>
            <person name="Schulze K."/>
            <person name="Vorhoelter F.J."/>
            <person name="Yevsa T."/>
            <person name="Engle J.T."/>
            <person name="Goldman W.E."/>
            <person name="Puehler A."/>
            <person name="Goebel U.B."/>
            <person name="Goesmann A."/>
            <person name="Bloecker H."/>
            <person name="Kaiser O."/>
            <person name="Martinez-Arias R."/>
        </authorList>
    </citation>
    <scope>NUCLEOTIDE SEQUENCE [LARGE SCALE GENOMIC DNA]</scope>
    <source>
        <strain evidence="14">ATCC BAA-461 / DSM 12804 / CCUG 43448 / CIP 107267 / Se-1111R</strain>
    </source>
</reference>
<evidence type="ECO:0000256" key="2">
    <source>
        <dbReference type="ARBA" id="ARBA00009881"/>
    </source>
</evidence>
<dbReference type="EMBL" id="AM902716">
    <property type="protein sequence ID" value="CAP44174.1"/>
    <property type="molecule type" value="Genomic_DNA"/>
</dbReference>
<dbReference type="PANTHER" id="PTHR42747">
    <property type="entry name" value="NITRONATE MONOOXYGENASE-RELATED"/>
    <property type="match status" value="1"/>
</dbReference>
<dbReference type="GO" id="GO:0051213">
    <property type="term" value="F:dioxygenase activity"/>
    <property type="evidence" value="ECO:0007669"/>
    <property type="project" value="UniProtKB-KW"/>
</dbReference>
<sequence length="368" mass="37165">MPISKPASTLMSRLGLTTPIIQAPMAGTSTPALAAAVSNAGGLGSLGLGATNADGARQAIAQTRALTARPFGVNLFCHAPDTADAARQARWIEYLAPAFAEFGAQPPATLREIYTSFVADDAMLDVLLAERPPVVSFHFGLPDAARIAALRQAGIYLMASATSPDEAERIAEAGLDAIVAQGVEAGGHRGIFHPDGHDEQLGTLALTRLLATQFPLPVIAAGGIMDGAGVAAVLALGAQAAQLGTAFVSCPESAADSAYRQALLAGSVSTVSTRAISGRPARGIANRLTALGAAADCPPTPGYPYTYDAGKALNAAAKAQGSADFAAQWAGQAAALSRGVPAGELMRQLQEELAATVGGLAAYGRAQG</sequence>
<evidence type="ECO:0000256" key="4">
    <source>
        <dbReference type="ARBA" id="ARBA00022630"/>
    </source>
</evidence>
<dbReference type="Pfam" id="PF03060">
    <property type="entry name" value="NMO"/>
    <property type="match status" value="1"/>
</dbReference>
<dbReference type="SUPFAM" id="SSF51412">
    <property type="entry name" value="Inosine monophosphate dehydrogenase (IMPDH)"/>
    <property type="match status" value="1"/>
</dbReference>
<dbReference type="AlphaFoldDB" id="A9I3H1"/>